<proteinExistence type="predicted"/>
<dbReference type="EMBL" id="PKQE01000001">
    <property type="protein sequence ID" value="PLC44525.1"/>
    <property type="molecule type" value="Genomic_DNA"/>
</dbReference>
<accession>A0A2N4TXU9</accession>
<gene>
    <name evidence="1" type="ORF">C0Q88_07550</name>
</gene>
<evidence type="ECO:0000313" key="2">
    <source>
        <dbReference type="Proteomes" id="UP000234456"/>
    </source>
</evidence>
<protein>
    <submittedName>
        <fullName evidence="1">Uncharacterized protein</fullName>
    </submittedName>
</protein>
<evidence type="ECO:0000313" key="1">
    <source>
        <dbReference type="EMBL" id="PLC44525.1"/>
    </source>
</evidence>
<comment type="caution">
    <text evidence="1">The sequence shown here is derived from an EMBL/GenBank/DDBJ whole genome shotgun (WGS) entry which is preliminary data.</text>
</comment>
<dbReference type="RefSeq" id="WP_102064936.1">
    <property type="nucleotide sequence ID" value="NZ_PKQE01000001.1"/>
</dbReference>
<reference evidence="1 2" key="1">
    <citation type="submission" date="2017-12" db="EMBL/GenBank/DDBJ databases">
        <title>Draft genome sequence of Ralstonia pickettii 52.</title>
        <authorList>
            <person name="Zheng B."/>
        </authorList>
    </citation>
    <scope>NUCLEOTIDE SEQUENCE [LARGE SCALE GENOMIC DNA]</scope>
    <source>
        <strain evidence="1 2">52</strain>
    </source>
</reference>
<name>A0A2N4TXU9_RALPI</name>
<dbReference type="Proteomes" id="UP000234456">
    <property type="component" value="Unassembled WGS sequence"/>
</dbReference>
<dbReference type="AlphaFoldDB" id="A0A2N4TXU9"/>
<organism evidence="1 2">
    <name type="scientific">Ralstonia pickettii</name>
    <name type="common">Burkholderia pickettii</name>
    <dbReference type="NCBI Taxonomy" id="329"/>
    <lineage>
        <taxon>Bacteria</taxon>
        <taxon>Pseudomonadati</taxon>
        <taxon>Pseudomonadota</taxon>
        <taxon>Betaproteobacteria</taxon>
        <taxon>Burkholderiales</taxon>
        <taxon>Burkholderiaceae</taxon>
        <taxon>Ralstonia</taxon>
    </lineage>
</organism>
<sequence>MPHYYYFLEVGQNGPDGEPVIVAEIKAENSLSGIEEGKDFVLEKVIHLGAVDRDALRARTETVATKYRIQEVLSGARLSGGFASEVTRVLLSHPKQLTDPSNKA</sequence>